<dbReference type="GO" id="GO:0005634">
    <property type="term" value="C:nucleus"/>
    <property type="evidence" value="ECO:0007669"/>
    <property type="project" value="UniProtKB-SubCell"/>
</dbReference>
<feature type="coiled-coil region" evidence="6">
    <location>
        <begin position="71"/>
        <end position="114"/>
    </location>
</feature>
<evidence type="ECO:0000256" key="4">
    <source>
        <dbReference type="PIRNR" id="PIRNR023577"/>
    </source>
</evidence>
<evidence type="ECO:0000259" key="7">
    <source>
        <dbReference type="PROSITE" id="PS50089"/>
    </source>
</evidence>
<comment type="similarity">
    <text evidence="4">Belongs to the NOSIP family.</text>
</comment>
<accession>A0A1G4BGS7</accession>
<dbReference type="OrthoDB" id="116827at2759"/>
<dbReference type="InterPro" id="IPR027370">
    <property type="entry name" value="Znf-RING_euk"/>
</dbReference>
<sequence length="360" mass="39861">MAHSKRNTSRSVFTSYERDMAKAAWASTSARLSRDSFLPFGSCYLCLEIARDPVSCSHGDIFCRECAVANLLAQKKEIKREEKAREKAEQVILEAQAQQDAEAQERAVKDFENIQAGLKPSPAASTSLSYILPTKETADQEDDANLARDKQVTKRKFMLDQDELDRIAKEDRTKAKKLIKDEKASKDRQPFFWTPSQTPDANAARLAEGLKAAPKKVKLAPLCPASADDSRHSFSLKSLIPLKFKEELDAKTNSSRRICPSCVKTLGNASRPLMAENCGHVICRNCAVKFMAPVKGDDCTTPQENACYVCDSGLPATRPDSKQKERKQEFAGLVELRSEGTGFSARGASKVERRGVAFQC</sequence>
<reference evidence="8 9" key="1">
    <citation type="submission" date="2016-09" db="EMBL/GenBank/DDBJ databases">
        <authorList>
            <person name="Capua I."/>
            <person name="De Benedictis P."/>
            <person name="Joannis T."/>
            <person name="Lombin L.H."/>
            <person name="Cattoli G."/>
        </authorList>
    </citation>
    <scope>NUCLEOTIDE SEQUENCE [LARGE SCALE GENOMIC DNA]</scope>
    <source>
        <strain evidence="8 9">IMI 309357</strain>
    </source>
</reference>
<dbReference type="EMBL" id="MJBS01000026">
    <property type="protein sequence ID" value="OHF00589.1"/>
    <property type="molecule type" value="Genomic_DNA"/>
</dbReference>
<dbReference type="STRING" id="1209926.A0A1G4BGS7"/>
<dbReference type="PROSITE" id="PS50089">
    <property type="entry name" value="ZF_RING_2"/>
    <property type="match status" value="1"/>
</dbReference>
<dbReference type="Gene3D" id="3.30.40.10">
    <property type="entry name" value="Zinc/RING finger domain, C3HC4 (zinc finger)"/>
    <property type="match status" value="2"/>
</dbReference>
<comment type="caution">
    <text evidence="8">The sequence shown here is derived from an EMBL/GenBank/DDBJ whole genome shotgun (WGS) entry which is preliminary data.</text>
</comment>
<dbReference type="PANTHER" id="PTHR13063:SF10">
    <property type="entry name" value="NITRIC OXIDE SYNTHASE-INTERACTING PROTEIN"/>
    <property type="match status" value="1"/>
</dbReference>
<dbReference type="InterPro" id="IPR017907">
    <property type="entry name" value="Znf_RING_CS"/>
</dbReference>
<feature type="domain" description="RING-type" evidence="7">
    <location>
        <begin position="259"/>
        <end position="311"/>
    </location>
</feature>
<dbReference type="InterPro" id="IPR001841">
    <property type="entry name" value="Znf_RING"/>
</dbReference>
<keyword evidence="1" id="KW-0479">Metal-binding</keyword>
<keyword evidence="2 5" id="KW-0863">Zinc-finger</keyword>
<dbReference type="GO" id="GO:0008270">
    <property type="term" value="F:zinc ion binding"/>
    <property type="evidence" value="ECO:0007669"/>
    <property type="project" value="UniProtKB-KW"/>
</dbReference>
<dbReference type="AlphaFoldDB" id="A0A1G4BGS7"/>
<gene>
    <name evidence="8" type="ORF">CORC01_04128</name>
</gene>
<evidence type="ECO:0000256" key="2">
    <source>
        <dbReference type="ARBA" id="ARBA00022771"/>
    </source>
</evidence>
<keyword evidence="4" id="KW-0539">Nucleus</keyword>
<proteinExistence type="inferred from homology"/>
<evidence type="ECO:0000256" key="6">
    <source>
        <dbReference type="SAM" id="Coils"/>
    </source>
</evidence>
<dbReference type="Pfam" id="PF13445">
    <property type="entry name" value="zf-RING_UBOX"/>
    <property type="match status" value="1"/>
</dbReference>
<dbReference type="InterPro" id="IPR013083">
    <property type="entry name" value="Znf_RING/FYVE/PHD"/>
</dbReference>
<evidence type="ECO:0000313" key="8">
    <source>
        <dbReference type="EMBL" id="OHF00589.1"/>
    </source>
</evidence>
<evidence type="ECO:0000256" key="5">
    <source>
        <dbReference type="PROSITE-ProRule" id="PRU00175"/>
    </source>
</evidence>
<organism evidence="8 9">
    <name type="scientific">Colletotrichum orchidophilum</name>
    <dbReference type="NCBI Taxonomy" id="1209926"/>
    <lineage>
        <taxon>Eukaryota</taxon>
        <taxon>Fungi</taxon>
        <taxon>Dikarya</taxon>
        <taxon>Ascomycota</taxon>
        <taxon>Pezizomycotina</taxon>
        <taxon>Sordariomycetes</taxon>
        <taxon>Hypocreomycetidae</taxon>
        <taxon>Glomerellales</taxon>
        <taxon>Glomerellaceae</taxon>
        <taxon>Colletotrichum</taxon>
    </lineage>
</organism>
<dbReference type="Proteomes" id="UP000176998">
    <property type="component" value="Unassembled WGS sequence"/>
</dbReference>
<protein>
    <submittedName>
        <fullName evidence="8">RING finger domain-containing protein</fullName>
    </submittedName>
</protein>
<comment type="subcellular location">
    <subcellularLocation>
        <location evidence="4">Nucleus</location>
    </subcellularLocation>
</comment>
<dbReference type="PANTHER" id="PTHR13063">
    <property type="entry name" value="ENOS INTERACTING PROTEIN"/>
    <property type="match status" value="1"/>
</dbReference>
<dbReference type="RefSeq" id="XP_022477732.1">
    <property type="nucleotide sequence ID" value="XM_022615776.1"/>
</dbReference>
<evidence type="ECO:0000256" key="1">
    <source>
        <dbReference type="ARBA" id="ARBA00022723"/>
    </source>
</evidence>
<dbReference type="GO" id="GO:0061630">
    <property type="term" value="F:ubiquitin protein ligase activity"/>
    <property type="evidence" value="ECO:0007669"/>
    <property type="project" value="InterPro"/>
</dbReference>
<dbReference type="GeneID" id="34557286"/>
<keyword evidence="6" id="KW-0175">Coiled coil</keyword>
<name>A0A1G4BGS7_9PEZI</name>
<dbReference type="InterPro" id="IPR011011">
    <property type="entry name" value="Znf_FYVE_PHD"/>
</dbReference>
<dbReference type="PROSITE" id="PS00518">
    <property type="entry name" value="ZF_RING_1"/>
    <property type="match status" value="1"/>
</dbReference>
<dbReference type="InterPro" id="IPR016818">
    <property type="entry name" value="NOSIP"/>
</dbReference>
<keyword evidence="3" id="KW-0862">Zinc</keyword>
<evidence type="ECO:0000256" key="3">
    <source>
        <dbReference type="ARBA" id="ARBA00022833"/>
    </source>
</evidence>
<dbReference type="SUPFAM" id="SSF57903">
    <property type="entry name" value="FYVE/PHD zinc finger"/>
    <property type="match status" value="1"/>
</dbReference>
<dbReference type="SUPFAM" id="SSF57850">
    <property type="entry name" value="RING/U-box"/>
    <property type="match status" value="1"/>
</dbReference>
<evidence type="ECO:0000313" key="9">
    <source>
        <dbReference type="Proteomes" id="UP000176998"/>
    </source>
</evidence>
<dbReference type="PIRSF" id="PIRSF023577">
    <property type="entry name" value="ENOS_interacting"/>
    <property type="match status" value="1"/>
</dbReference>
<keyword evidence="9" id="KW-1185">Reference proteome</keyword>